<dbReference type="Pfam" id="PF13385">
    <property type="entry name" value="Laminin_G_3"/>
    <property type="match status" value="1"/>
</dbReference>
<evidence type="ECO:0000256" key="1">
    <source>
        <dbReference type="ARBA" id="ARBA00022729"/>
    </source>
</evidence>
<dbReference type="InterPro" id="IPR006558">
    <property type="entry name" value="LamG-like"/>
</dbReference>
<reference evidence="5 6" key="1">
    <citation type="submission" date="2020-03" db="EMBL/GenBank/DDBJ databases">
        <title>WGS of actinomycetes isolated from Thailand.</title>
        <authorList>
            <person name="Thawai C."/>
        </authorList>
    </citation>
    <scope>NUCLEOTIDE SEQUENCE [LARGE SCALE GENOMIC DNA]</scope>
    <source>
        <strain evidence="5 6">FMUSA5-5</strain>
    </source>
</reference>
<feature type="domain" description="LamG-like jellyroll fold" evidence="4">
    <location>
        <begin position="137"/>
        <end position="267"/>
    </location>
</feature>
<dbReference type="EMBL" id="JAATEP010000091">
    <property type="protein sequence ID" value="NJP98426.1"/>
    <property type="molecule type" value="Genomic_DNA"/>
</dbReference>
<feature type="compositionally biased region" description="Polar residues" evidence="3">
    <location>
        <begin position="700"/>
        <end position="710"/>
    </location>
</feature>
<evidence type="ECO:0000313" key="6">
    <source>
        <dbReference type="Proteomes" id="UP000696294"/>
    </source>
</evidence>
<dbReference type="SMART" id="SM00560">
    <property type="entry name" value="LamGL"/>
    <property type="match status" value="1"/>
</dbReference>
<feature type="compositionally biased region" description="Polar residues" evidence="3">
    <location>
        <begin position="656"/>
        <end position="669"/>
    </location>
</feature>
<dbReference type="Gene3D" id="2.60.120.200">
    <property type="match status" value="1"/>
</dbReference>
<feature type="region of interest" description="Disordered" evidence="3">
    <location>
        <begin position="1"/>
        <end position="38"/>
    </location>
</feature>
<evidence type="ECO:0000256" key="2">
    <source>
        <dbReference type="ARBA" id="ARBA00023157"/>
    </source>
</evidence>
<sequence length="710" mass="75934">MPKPAVGDLKITPVRTVNGGPATKSLTPTLSATATSPSGAAMRVEFEIEHDPSAPANQGSGTIWSGGADDIASGSVGGVTVPAGALSDEWLVRWRARAVAGGLSAGWSRWQQVKVDLIQAGEEPLAQTTGPVIQTDQSFAVAAWLRWSDSDQAHTVIQQSGEHIAPFRLGNDPADGLVFTLSKSDSADAVAEGAVSGVAPPENQWFHLAGVYDAGDNTASLYLDGKLLKTEQISFPTWTASAPMTLGAEGVGDLDEVRAFNRALSNEEVVALRDGVETPAAAKTTATQPTTTQPTATGLPAPNAVSKPPSTRAEARAAALAGGSYYDLCWRNETEARKPAKPIYSTIWSSGGYHMTRNAWCGIQRIGSAGLELRIGPAQRAEGMDADATLIGYSWNTKPTDSLPTRIRNFEFDITMNNFVFVERGNTAYRRWADIEIGMKNAGDSGSKCKLISQTSYKASWQEWSAGKMASFLFASYEEDGAGTDKIAWCQPRFWAKITRRDTPLVKFTIDSDAYPQLRCDSATYMLKTLGSGCVFDRALLTYVTHETLPGDPTKSSNKPNIKDEVLTAYRNVPSHIWTALHRPQQTEPSEANKSIPGYDGLGLIRSVDENGTPRTTTRSETSAATSSRSTTPRTRRSASPPPWATRPSRCPPRTAGSTSATNSPSNPRSKVPGPPPRGRTGQRNARSRFAPSIGATMAMTDSSSGRSTS</sequence>
<feature type="compositionally biased region" description="Low complexity" evidence="3">
    <location>
        <begin position="22"/>
        <end position="38"/>
    </location>
</feature>
<organism evidence="5 6">
    <name type="scientific">Nonomuraea composti</name>
    <dbReference type="NCBI Taxonomy" id="2720023"/>
    <lineage>
        <taxon>Bacteria</taxon>
        <taxon>Bacillati</taxon>
        <taxon>Actinomycetota</taxon>
        <taxon>Actinomycetes</taxon>
        <taxon>Streptosporangiales</taxon>
        <taxon>Streptosporangiaceae</taxon>
        <taxon>Nonomuraea</taxon>
    </lineage>
</organism>
<comment type="caution">
    <text evidence="5">The sequence shown here is derived from an EMBL/GenBank/DDBJ whole genome shotgun (WGS) entry which is preliminary data.</text>
</comment>
<dbReference type="Proteomes" id="UP000696294">
    <property type="component" value="Unassembled WGS sequence"/>
</dbReference>
<protein>
    <recommendedName>
        <fullName evidence="4">LamG-like jellyroll fold domain-containing protein</fullName>
    </recommendedName>
</protein>
<feature type="compositionally biased region" description="Polar residues" evidence="3">
    <location>
        <begin position="584"/>
        <end position="593"/>
    </location>
</feature>
<name>A0ABX1BL24_9ACTN</name>
<feature type="region of interest" description="Disordered" evidence="3">
    <location>
        <begin position="280"/>
        <end position="312"/>
    </location>
</feature>
<feature type="compositionally biased region" description="Low complexity" evidence="3">
    <location>
        <begin position="280"/>
        <end position="302"/>
    </location>
</feature>
<feature type="region of interest" description="Disordered" evidence="3">
    <location>
        <begin position="581"/>
        <end position="710"/>
    </location>
</feature>
<dbReference type="SUPFAM" id="SSF49899">
    <property type="entry name" value="Concanavalin A-like lectins/glucanases"/>
    <property type="match status" value="1"/>
</dbReference>
<accession>A0ABX1BL24</accession>
<evidence type="ECO:0000259" key="4">
    <source>
        <dbReference type="SMART" id="SM00560"/>
    </source>
</evidence>
<keyword evidence="1" id="KW-0732">Signal</keyword>
<dbReference type="InterPro" id="IPR013320">
    <property type="entry name" value="ConA-like_dom_sf"/>
</dbReference>
<keyword evidence="6" id="KW-1185">Reference proteome</keyword>
<evidence type="ECO:0000256" key="3">
    <source>
        <dbReference type="SAM" id="MobiDB-lite"/>
    </source>
</evidence>
<proteinExistence type="predicted"/>
<feature type="compositionally biased region" description="Low complexity" evidence="3">
    <location>
        <begin position="613"/>
        <end position="633"/>
    </location>
</feature>
<gene>
    <name evidence="5" type="ORF">HCN51_54930</name>
</gene>
<evidence type="ECO:0000313" key="5">
    <source>
        <dbReference type="EMBL" id="NJP98426.1"/>
    </source>
</evidence>
<keyword evidence="2" id="KW-1015">Disulfide bond</keyword>